<name>A0A0D7AE84_9AGAR</name>
<dbReference type="PANTHER" id="PTHR24320">
    <property type="entry name" value="RETINOL DEHYDROGENASE"/>
    <property type="match status" value="1"/>
</dbReference>
<dbReference type="OrthoDB" id="191139at2759"/>
<dbReference type="AlphaFoldDB" id="A0A0D7AE84"/>
<dbReference type="InterPro" id="IPR002347">
    <property type="entry name" value="SDR_fam"/>
</dbReference>
<dbReference type="GO" id="GO:0016491">
    <property type="term" value="F:oxidoreductase activity"/>
    <property type="evidence" value="ECO:0007669"/>
    <property type="project" value="UniProtKB-KW"/>
</dbReference>
<sequence>MWGGYKKFDPVKDIPDLSGKVILVTGGKSLLTDRNVGLGKETILQLARHNPTQIYLAARTQSKAEQAIADIKKDVPDARITYLLLDLTSFASIKKAADLFLVQPSRLDLLINNAGIMATPPGKTAEGYEIQFGTNHMGHALLTKLLLPTLLETAKQPGTDVRVISVSSRAHNFTLHPITYDQDKLNSRRATSRYALSKLANIQYARELAERYPQITSVSLHPGVISTDLYSSMENRGFFFRIVIPFMKSRVWANVRDGAKTQLWAATVSKDKLQNGAYYEPIGVKKQGSKFARNDEASKKLWEWTQEELIAKGY</sequence>
<dbReference type="InterPro" id="IPR036291">
    <property type="entry name" value="NAD(P)-bd_dom_sf"/>
</dbReference>
<dbReference type="Gene3D" id="3.40.50.720">
    <property type="entry name" value="NAD(P)-binding Rossmann-like Domain"/>
    <property type="match status" value="1"/>
</dbReference>
<gene>
    <name evidence="5" type="ORF">FISHEDRAFT_43576</name>
</gene>
<evidence type="ECO:0000313" key="6">
    <source>
        <dbReference type="Proteomes" id="UP000054144"/>
    </source>
</evidence>
<keyword evidence="6" id="KW-1185">Reference proteome</keyword>
<proteinExistence type="inferred from homology"/>
<comment type="similarity">
    <text evidence="1 4">Belongs to the short-chain dehydrogenases/reductases (SDR) family.</text>
</comment>
<keyword evidence="2" id="KW-0521">NADP</keyword>
<dbReference type="Pfam" id="PF00106">
    <property type="entry name" value="adh_short"/>
    <property type="match status" value="1"/>
</dbReference>
<evidence type="ECO:0000256" key="3">
    <source>
        <dbReference type="ARBA" id="ARBA00023002"/>
    </source>
</evidence>
<organism evidence="5 6">
    <name type="scientific">Fistulina hepatica ATCC 64428</name>
    <dbReference type="NCBI Taxonomy" id="1128425"/>
    <lineage>
        <taxon>Eukaryota</taxon>
        <taxon>Fungi</taxon>
        <taxon>Dikarya</taxon>
        <taxon>Basidiomycota</taxon>
        <taxon>Agaricomycotina</taxon>
        <taxon>Agaricomycetes</taxon>
        <taxon>Agaricomycetidae</taxon>
        <taxon>Agaricales</taxon>
        <taxon>Fistulinaceae</taxon>
        <taxon>Fistulina</taxon>
    </lineage>
</organism>
<accession>A0A0D7AE84</accession>
<dbReference type="SUPFAM" id="SSF51735">
    <property type="entry name" value="NAD(P)-binding Rossmann-fold domains"/>
    <property type="match status" value="1"/>
</dbReference>
<protein>
    <submittedName>
        <fullName evidence="5">NAD(P)-binding protein</fullName>
    </submittedName>
</protein>
<dbReference type="PRINTS" id="PR00081">
    <property type="entry name" value="GDHRDH"/>
</dbReference>
<dbReference type="Proteomes" id="UP000054144">
    <property type="component" value="Unassembled WGS sequence"/>
</dbReference>
<dbReference type="PANTHER" id="PTHR24320:SF282">
    <property type="entry name" value="WW DOMAIN-CONTAINING OXIDOREDUCTASE"/>
    <property type="match status" value="1"/>
</dbReference>
<evidence type="ECO:0000313" key="5">
    <source>
        <dbReference type="EMBL" id="KIY48181.1"/>
    </source>
</evidence>
<dbReference type="EMBL" id="KN881851">
    <property type="protein sequence ID" value="KIY48181.1"/>
    <property type="molecule type" value="Genomic_DNA"/>
</dbReference>
<dbReference type="PRINTS" id="PR00080">
    <property type="entry name" value="SDRFAMILY"/>
</dbReference>
<evidence type="ECO:0000256" key="2">
    <source>
        <dbReference type="ARBA" id="ARBA00022857"/>
    </source>
</evidence>
<reference evidence="5 6" key="1">
    <citation type="journal article" date="2015" name="Fungal Genet. Biol.">
        <title>Evolution of novel wood decay mechanisms in Agaricales revealed by the genome sequences of Fistulina hepatica and Cylindrobasidium torrendii.</title>
        <authorList>
            <person name="Floudas D."/>
            <person name="Held B.W."/>
            <person name="Riley R."/>
            <person name="Nagy L.G."/>
            <person name="Koehler G."/>
            <person name="Ransdell A.S."/>
            <person name="Younus H."/>
            <person name="Chow J."/>
            <person name="Chiniquy J."/>
            <person name="Lipzen A."/>
            <person name="Tritt A."/>
            <person name="Sun H."/>
            <person name="Haridas S."/>
            <person name="LaButti K."/>
            <person name="Ohm R.A."/>
            <person name="Kues U."/>
            <person name="Blanchette R.A."/>
            <person name="Grigoriev I.V."/>
            <person name="Minto R.E."/>
            <person name="Hibbett D.S."/>
        </authorList>
    </citation>
    <scope>NUCLEOTIDE SEQUENCE [LARGE SCALE GENOMIC DNA]</scope>
    <source>
        <strain evidence="5 6">ATCC 64428</strain>
    </source>
</reference>
<evidence type="ECO:0000256" key="4">
    <source>
        <dbReference type="RuleBase" id="RU000363"/>
    </source>
</evidence>
<keyword evidence="3" id="KW-0560">Oxidoreductase</keyword>
<evidence type="ECO:0000256" key="1">
    <source>
        <dbReference type="ARBA" id="ARBA00006484"/>
    </source>
</evidence>